<dbReference type="Proteomes" id="UP000192596">
    <property type="component" value="Unassembled WGS sequence"/>
</dbReference>
<name>A0A1V8S9C2_9PEZI</name>
<dbReference type="InParanoid" id="A0A1V8S9C2"/>
<sequence length="682" mass="76263">MSQDPVPCTAETFEYDALDDTRTYIRLLQLQKATRDGSVECNLRAWPLEQCPLYTAISYTWGSPDKTAVILVNGLSLTVRQNCADVLSQASWYGDEFYWVDAICIDQKNEDEKSHQVQIMREIYGRAERVLACVGPHSHGGDSRFLLKILRDHESTLLAVVDELDTGITSSWPMFRPPRSNAHQTLRLTRSVAWRLRFTIEMHRRIFAAVHAMLSRTYFERVWVAQELYMASKPMLLCGADQCAMAALEGLLAISSISDFGRGRSDGAWLNKHFYRYRTTKVWQRMFHAVTHHLDDAGELEKSGLPTLLHYGGSRNKLPETSLSRMVQTIHPLHCSDPRDIIYATLGLLDPQVASRISVDYHKTTFGLATEVIPMFFDEVAAQLELDGAIYHGGSQAGTLLRMLRPSDDDAHYSRATAVRTHREQQHVLGSAPLSGDRTCTKVNHWSGHRIWCCGSTWRMGLNQPTTIANTIETPPGSHPGLVKVESKRGHLLAILPKNVRNGDWLLQSASPWQLVCPGLVLRSTAEGVLDIISTAVFIRSELASEGPGSATAFTINFDTEDLVTCLFHFTSFWRRPGPAPQLPARPAGVATIVSPDLPSGVYRPPEIIEQNLAFYYADSLYGKSRADFADYFAVHPCCESGSSYGEAVMAEERRRAASPENLLLVTTPWIEPKATEIWPDS</sequence>
<dbReference type="EMBL" id="NAJO01000080">
    <property type="protein sequence ID" value="OQN95736.1"/>
    <property type="molecule type" value="Genomic_DNA"/>
</dbReference>
<evidence type="ECO:0000259" key="1">
    <source>
        <dbReference type="Pfam" id="PF06985"/>
    </source>
</evidence>
<dbReference type="PANTHER" id="PTHR24148:SF73">
    <property type="entry name" value="HET DOMAIN PROTEIN (AFU_ORTHOLOGUE AFUA_8G01020)"/>
    <property type="match status" value="1"/>
</dbReference>
<comment type="caution">
    <text evidence="2">The sequence shown here is derived from an EMBL/GenBank/DDBJ whole genome shotgun (WGS) entry which is preliminary data.</text>
</comment>
<dbReference type="OrthoDB" id="3553147at2759"/>
<feature type="domain" description="Heterokaryon incompatibility" evidence="1">
    <location>
        <begin position="54"/>
        <end position="227"/>
    </location>
</feature>
<accession>A0A1V8S9C2</accession>
<proteinExistence type="predicted"/>
<evidence type="ECO:0000313" key="3">
    <source>
        <dbReference type="Proteomes" id="UP000192596"/>
    </source>
</evidence>
<dbReference type="InterPro" id="IPR010730">
    <property type="entry name" value="HET"/>
</dbReference>
<dbReference type="PANTHER" id="PTHR24148">
    <property type="entry name" value="ANKYRIN REPEAT DOMAIN-CONTAINING PROTEIN 39 HOMOLOG-RELATED"/>
    <property type="match status" value="1"/>
</dbReference>
<dbReference type="AlphaFoldDB" id="A0A1V8S9C2"/>
<organism evidence="2 3">
    <name type="scientific">Cryoendolithus antarcticus</name>
    <dbReference type="NCBI Taxonomy" id="1507870"/>
    <lineage>
        <taxon>Eukaryota</taxon>
        <taxon>Fungi</taxon>
        <taxon>Dikarya</taxon>
        <taxon>Ascomycota</taxon>
        <taxon>Pezizomycotina</taxon>
        <taxon>Dothideomycetes</taxon>
        <taxon>Dothideomycetidae</taxon>
        <taxon>Cladosporiales</taxon>
        <taxon>Cladosporiaceae</taxon>
        <taxon>Cryoendolithus</taxon>
    </lineage>
</organism>
<dbReference type="Pfam" id="PF06985">
    <property type="entry name" value="HET"/>
    <property type="match status" value="1"/>
</dbReference>
<evidence type="ECO:0000313" key="2">
    <source>
        <dbReference type="EMBL" id="OQN95736.1"/>
    </source>
</evidence>
<dbReference type="STRING" id="1507870.A0A1V8S9C2"/>
<reference evidence="3" key="1">
    <citation type="submission" date="2017-03" db="EMBL/GenBank/DDBJ databases">
        <title>Genomes of endolithic fungi from Antarctica.</title>
        <authorList>
            <person name="Coleine C."/>
            <person name="Masonjones S."/>
            <person name="Stajich J.E."/>
        </authorList>
    </citation>
    <scope>NUCLEOTIDE SEQUENCE [LARGE SCALE GENOMIC DNA]</scope>
    <source>
        <strain evidence="3">CCFEE 5527</strain>
    </source>
</reference>
<gene>
    <name evidence="2" type="ORF">B0A48_18276</name>
</gene>
<keyword evidence="3" id="KW-1185">Reference proteome</keyword>
<dbReference type="InterPro" id="IPR052895">
    <property type="entry name" value="HetReg/Transcr_Mod"/>
</dbReference>
<protein>
    <recommendedName>
        <fullName evidence="1">Heterokaryon incompatibility domain-containing protein</fullName>
    </recommendedName>
</protein>